<evidence type="ECO:0000256" key="2">
    <source>
        <dbReference type="ARBA" id="ARBA00023125"/>
    </source>
</evidence>
<name>A0A2A9EF32_9MICO</name>
<dbReference type="PANTHER" id="PTHR24567:SF28">
    <property type="entry name" value="LISTERIOLYSIN REGULATORY PROTEIN"/>
    <property type="match status" value="1"/>
</dbReference>
<evidence type="ECO:0000313" key="6">
    <source>
        <dbReference type="EMBL" id="PFG36829.1"/>
    </source>
</evidence>
<dbReference type="PRINTS" id="PR00034">
    <property type="entry name" value="HTHCRP"/>
</dbReference>
<dbReference type="InterPro" id="IPR012318">
    <property type="entry name" value="HTH_CRP"/>
</dbReference>
<dbReference type="GO" id="GO:0003700">
    <property type="term" value="F:DNA-binding transcription factor activity"/>
    <property type="evidence" value="ECO:0007669"/>
    <property type="project" value="TreeGrafter"/>
</dbReference>
<sequence length="225" mass="24164">MSQLPVCVSRVPIFAGLTPVEQREVHDVARPRRLPDGETVYVEGDRVASLLVVNSGRLRLTRSSPDGGEHLLRVLDAGDFIGVESFLTGATPGHTATAMGATVLCEFRHADLQPLLDAHPGVGVAMLATLATQLSRTEERLTAQTLAPVERRLVGYLLDLPAQPHAEGLLIELPLSKKDIASYLGTTPESLSRSLRALADAGLVESRGKRELLVRDAAALDDLVR</sequence>
<dbReference type="AlphaFoldDB" id="A0A2A9EF32"/>
<reference evidence="6 7" key="1">
    <citation type="submission" date="2017-10" db="EMBL/GenBank/DDBJ databases">
        <title>Sequencing the genomes of 1000 actinobacteria strains.</title>
        <authorList>
            <person name="Klenk H.-P."/>
        </authorList>
    </citation>
    <scope>NUCLEOTIDE SEQUENCE [LARGE SCALE GENOMIC DNA]</scope>
    <source>
        <strain evidence="6 7">DSM 21574</strain>
    </source>
</reference>
<dbReference type="InterPro" id="IPR014710">
    <property type="entry name" value="RmlC-like_jellyroll"/>
</dbReference>
<keyword evidence="3" id="KW-0804">Transcription</keyword>
<dbReference type="SMART" id="SM00100">
    <property type="entry name" value="cNMP"/>
    <property type="match status" value="1"/>
</dbReference>
<dbReference type="InterPro" id="IPR036390">
    <property type="entry name" value="WH_DNA-bd_sf"/>
</dbReference>
<evidence type="ECO:0000313" key="7">
    <source>
        <dbReference type="Proteomes" id="UP000221394"/>
    </source>
</evidence>
<dbReference type="Gene3D" id="1.10.10.10">
    <property type="entry name" value="Winged helix-like DNA-binding domain superfamily/Winged helix DNA-binding domain"/>
    <property type="match status" value="1"/>
</dbReference>
<evidence type="ECO:0000259" key="4">
    <source>
        <dbReference type="PROSITE" id="PS50042"/>
    </source>
</evidence>
<dbReference type="OrthoDB" id="156829at2"/>
<dbReference type="GO" id="GO:0003677">
    <property type="term" value="F:DNA binding"/>
    <property type="evidence" value="ECO:0007669"/>
    <property type="project" value="UniProtKB-KW"/>
</dbReference>
<dbReference type="Gene3D" id="2.60.120.10">
    <property type="entry name" value="Jelly Rolls"/>
    <property type="match status" value="1"/>
</dbReference>
<organism evidence="6 7">
    <name type="scientific">Flavimobilis soli</name>
    <dbReference type="NCBI Taxonomy" id="442709"/>
    <lineage>
        <taxon>Bacteria</taxon>
        <taxon>Bacillati</taxon>
        <taxon>Actinomycetota</taxon>
        <taxon>Actinomycetes</taxon>
        <taxon>Micrococcales</taxon>
        <taxon>Jonesiaceae</taxon>
        <taxon>Flavimobilis</taxon>
    </lineage>
</organism>
<evidence type="ECO:0000256" key="3">
    <source>
        <dbReference type="ARBA" id="ARBA00023163"/>
    </source>
</evidence>
<feature type="domain" description="HTH crp-type" evidence="5">
    <location>
        <begin position="147"/>
        <end position="218"/>
    </location>
</feature>
<keyword evidence="7" id="KW-1185">Reference proteome</keyword>
<dbReference type="Pfam" id="PF00027">
    <property type="entry name" value="cNMP_binding"/>
    <property type="match status" value="1"/>
</dbReference>
<dbReference type="CDD" id="cd00038">
    <property type="entry name" value="CAP_ED"/>
    <property type="match status" value="1"/>
</dbReference>
<dbReference type="Pfam" id="PF13545">
    <property type="entry name" value="HTH_Crp_2"/>
    <property type="match status" value="1"/>
</dbReference>
<proteinExistence type="predicted"/>
<dbReference type="CDD" id="cd00092">
    <property type="entry name" value="HTH_CRP"/>
    <property type="match status" value="1"/>
</dbReference>
<evidence type="ECO:0000259" key="5">
    <source>
        <dbReference type="PROSITE" id="PS51063"/>
    </source>
</evidence>
<protein>
    <submittedName>
        <fullName evidence="6">CRP/FNR family transcriptional regulator</fullName>
    </submittedName>
</protein>
<comment type="caution">
    <text evidence="6">The sequence shown here is derived from an EMBL/GenBank/DDBJ whole genome shotgun (WGS) entry which is preliminary data.</text>
</comment>
<keyword evidence="1" id="KW-0805">Transcription regulation</keyword>
<dbReference type="SUPFAM" id="SSF46785">
    <property type="entry name" value="Winged helix' DNA-binding domain"/>
    <property type="match status" value="1"/>
</dbReference>
<gene>
    <name evidence="6" type="ORF">ATL41_1568</name>
</gene>
<dbReference type="SMART" id="SM00419">
    <property type="entry name" value="HTH_CRP"/>
    <property type="match status" value="1"/>
</dbReference>
<dbReference type="EMBL" id="PDJH01000001">
    <property type="protein sequence ID" value="PFG36829.1"/>
    <property type="molecule type" value="Genomic_DNA"/>
</dbReference>
<dbReference type="Proteomes" id="UP000221394">
    <property type="component" value="Unassembled WGS sequence"/>
</dbReference>
<feature type="domain" description="Cyclic nucleotide-binding" evidence="4">
    <location>
        <begin position="13"/>
        <end position="92"/>
    </location>
</feature>
<dbReference type="InterPro" id="IPR000595">
    <property type="entry name" value="cNMP-bd_dom"/>
</dbReference>
<dbReference type="SUPFAM" id="SSF51206">
    <property type="entry name" value="cAMP-binding domain-like"/>
    <property type="match status" value="1"/>
</dbReference>
<dbReference type="GO" id="GO:0005829">
    <property type="term" value="C:cytosol"/>
    <property type="evidence" value="ECO:0007669"/>
    <property type="project" value="TreeGrafter"/>
</dbReference>
<dbReference type="InterPro" id="IPR050397">
    <property type="entry name" value="Env_Response_Regulators"/>
</dbReference>
<dbReference type="PROSITE" id="PS50042">
    <property type="entry name" value="CNMP_BINDING_3"/>
    <property type="match status" value="1"/>
</dbReference>
<evidence type="ECO:0000256" key="1">
    <source>
        <dbReference type="ARBA" id="ARBA00023015"/>
    </source>
</evidence>
<accession>A0A2A9EF32</accession>
<dbReference type="InterPro" id="IPR018490">
    <property type="entry name" value="cNMP-bd_dom_sf"/>
</dbReference>
<dbReference type="InterPro" id="IPR036388">
    <property type="entry name" value="WH-like_DNA-bd_sf"/>
</dbReference>
<dbReference type="PANTHER" id="PTHR24567">
    <property type="entry name" value="CRP FAMILY TRANSCRIPTIONAL REGULATORY PROTEIN"/>
    <property type="match status" value="1"/>
</dbReference>
<dbReference type="PROSITE" id="PS51063">
    <property type="entry name" value="HTH_CRP_2"/>
    <property type="match status" value="1"/>
</dbReference>
<dbReference type="RefSeq" id="WP_098457967.1">
    <property type="nucleotide sequence ID" value="NZ_PDJH01000001.1"/>
</dbReference>
<keyword evidence="2" id="KW-0238">DNA-binding</keyword>